<evidence type="ECO:0000256" key="1">
    <source>
        <dbReference type="ARBA" id="ARBA00022741"/>
    </source>
</evidence>
<dbReference type="Gene3D" id="3.40.850.10">
    <property type="entry name" value="Kinesin motor domain"/>
    <property type="match status" value="1"/>
</dbReference>
<dbReference type="Proteomes" id="UP001454036">
    <property type="component" value="Unassembled WGS sequence"/>
</dbReference>
<organism evidence="8 9">
    <name type="scientific">Lithospermum erythrorhizon</name>
    <name type="common">Purple gromwell</name>
    <name type="synonym">Lithospermum officinale var. erythrorhizon</name>
    <dbReference type="NCBI Taxonomy" id="34254"/>
    <lineage>
        <taxon>Eukaryota</taxon>
        <taxon>Viridiplantae</taxon>
        <taxon>Streptophyta</taxon>
        <taxon>Embryophyta</taxon>
        <taxon>Tracheophyta</taxon>
        <taxon>Spermatophyta</taxon>
        <taxon>Magnoliopsida</taxon>
        <taxon>eudicotyledons</taxon>
        <taxon>Gunneridae</taxon>
        <taxon>Pentapetalae</taxon>
        <taxon>asterids</taxon>
        <taxon>lamiids</taxon>
        <taxon>Boraginales</taxon>
        <taxon>Boraginaceae</taxon>
        <taxon>Boraginoideae</taxon>
        <taxon>Lithospermeae</taxon>
        <taxon>Lithospermum</taxon>
    </lineage>
</organism>
<dbReference type="PANTHER" id="PTHR13140:SF706">
    <property type="entry name" value="DILUTE CLASS UNCONVENTIONAL MYOSIN, ISOFORM C"/>
    <property type="match status" value="1"/>
</dbReference>
<dbReference type="GO" id="GO:0000146">
    <property type="term" value="F:microfilament motor activity"/>
    <property type="evidence" value="ECO:0007669"/>
    <property type="project" value="TreeGrafter"/>
</dbReference>
<proteinExistence type="inferred from homology"/>
<evidence type="ECO:0000313" key="9">
    <source>
        <dbReference type="Proteomes" id="UP001454036"/>
    </source>
</evidence>
<reference evidence="8 9" key="1">
    <citation type="submission" date="2024-01" db="EMBL/GenBank/DDBJ databases">
        <title>The complete chloroplast genome sequence of Lithospermum erythrorhizon: insights into the phylogenetic relationship among Boraginaceae species and the maternal lineages of purple gromwells.</title>
        <authorList>
            <person name="Okada T."/>
            <person name="Watanabe K."/>
        </authorList>
    </citation>
    <scope>NUCLEOTIDE SEQUENCE [LARGE SCALE GENOMIC DNA]</scope>
</reference>
<dbReference type="PROSITE" id="PS50096">
    <property type="entry name" value="IQ"/>
    <property type="match status" value="1"/>
</dbReference>
<sequence length="378" mass="43184">MPHAIFILVSQSSDFFSASWSEYELNGIDWIKVGFVDNQECLDLFEKKSIGVMSLLDEESTIPNATDLSFSNKVRQHLSANSCFRGVKGGGFCVLHSAFEVLYDTSGFLEKNRDTLHTETIQLLSVCQAQLPQAFASKFRNKSYNQSVASKFKAQLFRLVQQLETTTPHFIRCIKPNGKKVPGLYENETVLEQLRSCGLLEVVKIARSGYPTRLTHQEFTRRYGFLLPEDFSCQDPLSTSVAILQKFDILPEMYQVGYKKLYFRAYQIDILEKMRKLQRSIDVRKNFHAHRACQNFHELKEGVLTLQSFIRGETDRKQYSALLKMKEKDARSKPDVQLKAVVQIQSGKTVLFHLCGFSFDVIMSTSSRYTKLAGTNAL</sequence>
<dbReference type="AlphaFoldDB" id="A0AAV3PSR6"/>
<dbReference type="InterPro" id="IPR001609">
    <property type="entry name" value="Myosin_head_motor_dom-like"/>
</dbReference>
<dbReference type="PROSITE" id="PS51456">
    <property type="entry name" value="MYOSIN_MOTOR"/>
    <property type="match status" value="1"/>
</dbReference>
<evidence type="ECO:0000256" key="4">
    <source>
        <dbReference type="ARBA" id="ARBA00023175"/>
    </source>
</evidence>
<gene>
    <name evidence="8" type="ORF">LIER_11542</name>
</gene>
<dbReference type="Gene3D" id="1.20.5.4820">
    <property type="match status" value="1"/>
</dbReference>
<accession>A0AAV3PSR6</accession>
<evidence type="ECO:0000256" key="3">
    <source>
        <dbReference type="ARBA" id="ARBA00023123"/>
    </source>
</evidence>
<feature type="domain" description="Myosin motor" evidence="7">
    <location>
        <begin position="1"/>
        <end position="276"/>
    </location>
</feature>
<comment type="caution">
    <text evidence="6">Lacks conserved residue(s) required for the propagation of feature annotation.</text>
</comment>
<evidence type="ECO:0000256" key="2">
    <source>
        <dbReference type="ARBA" id="ARBA00022840"/>
    </source>
</evidence>
<evidence type="ECO:0000313" key="8">
    <source>
        <dbReference type="EMBL" id="GAA0153258.1"/>
    </source>
</evidence>
<comment type="caution">
    <text evidence="8">The sequence shown here is derived from an EMBL/GenBank/DDBJ whole genome shotgun (WGS) entry which is preliminary data.</text>
</comment>
<dbReference type="GO" id="GO:0016459">
    <property type="term" value="C:myosin complex"/>
    <property type="evidence" value="ECO:0007669"/>
    <property type="project" value="UniProtKB-KW"/>
</dbReference>
<keyword evidence="3 6" id="KW-0518">Myosin</keyword>
<keyword evidence="2" id="KW-0067">ATP-binding</keyword>
<dbReference type="PANTHER" id="PTHR13140">
    <property type="entry name" value="MYOSIN"/>
    <property type="match status" value="1"/>
</dbReference>
<dbReference type="GO" id="GO:0016020">
    <property type="term" value="C:membrane"/>
    <property type="evidence" value="ECO:0007669"/>
    <property type="project" value="TreeGrafter"/>
</dbReference>
<dbReference type="GO" id="GO:0051015">
    <property type="term" value="F:actin filament binding"/>
    <property type="evidence" value="ECO:0007669"/>
    <property type="project" value="TreeGrafter"/>
</dbReference>
<dbReference type="GO" id="GO:0005737">
    <property type="term" value="C:cytoplasm"/>
    <property type="evidence" value="ECO:0007669"/>
    <property type="project" value="TreeGrafter"/>
</dbReference>
<keyword evidence="5 6" id="KW-0009">Actin-binding</keyword>
<evidence type="ECO:0000259" key="7">
    <source>
        <dbReference type="PROSITE" id="PS51456"/>
    </source>
</evidence>
<dbReference type="InterPro" id="IPR036961">
    <property type="entry name" value="Kinesin_motor_dom_sf"/>
</dbReference>
<protein>
    <submittedName>
        <fullName evidence="8">Actin binding motor protein</fullName>
    </submittedName>
</protein>
<dbReference type="InterPro" id="IPR027417">
    <property type="entry name" value="P-loop_NTPase"/>
</dbReference>
<name>A0AAV3PSR6_LITER</name>
<keyword evidence="1" id="KW-0547">Nucleotide-binding</keyword>
<feature type="region of interest" description="Actin-binding" evidence="6">
    <location>
        <begin position="156"/>
        <end position="178"/>
    </location>
</feature>
<dbReference type="GO" id="GO:0007015">
    <property type="term" value="P:actin filament organization"/>
    <property type="evidence" value="ECO:0007669"/>
    <property type="project" value="TreeGrafter"/>
</dbReference>
<dbReference type="SMART" id="SM00242">
    <property type="entry name" value="MYSc"/>
    <property type="match status" value="1"/>
</dbReference>
<evidence type="ECO:0000256" key="5">
    <source>
        <dbReference type="ARBA" id="ARBA00023203"/>
    </source>
</evidence>
<dbReference type="Pfam" id="PF00063">
    <property type="entry name" value="Myosin_head"/>
    <property type="match status" value="1"/>
</dbReference>
<keyword evidence="9" id="KW-1185">Reference proteome</keyword>
<keyword evidence="4" id="KW-0505">Motor protein</keyword>
<dbReference type="EMBL" id="BAABME010002143">
    <property type="protein sequence ID" value="GAA0153258.1"/>
    <property type="molecule type" value="Genomic_DNA"/>
</dbReference>
<comment type="similarity">
    <text evidence="6">Belongs to the TRAFAC class myosin-kinesin ATPase superfamily. Myosin family.</text>
</comment>
<dbReference type="SUPFAM" id="SSF52540">
    <property type="entry name" value="P-loop containing nucleoside triphosphate hydrolases"/>
    <property type="match status" value="1"/>
</dbReference>
<dbReference type="Gene3D" id="1.20.58.530">
    <property type="match status" value="1"/>
</dbReference>
<evidence type="ECO:0000256" key="6">
    <source>
        <dbReference type="PROSITE-ProRule" id="PRU00782"/>
    </source>
</evidence>
<dbReference type="GO" id="GO:0005524">
    <property type="term" value="F:ATP binding"/>
    <property type="evidence" value="ECO:0007669"/>
    <property type="project" value="UniProtKB-KW"/>
</dbReference>